<keyword evidence="5 6" id="KW-0472">Membrane</keyword>
<feature type="transmembrane region" description="Helical" evidence="6">
    <location>
        <begin position="223"/>
        <end position="243"/>
    </location>
</feature>
<dbReference type="GO" id="GO:0065002">
    <property type="term" value="P:intracellular protein transmembrane transport"/>
    <property type="evidence" value="ECO:0007669"/>
    <property type="project" value="TreeGrafter"/>
</dbReference>
<evidence type="ECO:0000256" key="1">
    <source>
        <dbReference type="ARBA" id="ARBA00004141"/>
    </source>
</evidence>
<feature type="transmembrane region" description="Helical" evidence="6">
    <location>
        <begin position="76"/>
        <end position="101"/>
    </location>
</feature>
<dbReference type="EMBL" id="GQ358203">
    <property type="protein sequence ID" value="ACT46779.1"/>
    <property type="molecule type" value="Genomic_DNA"/>
</dbReference>
<dbReference type="PANTHER" id="PTHR30371">
    <property type="entry name" value="SEC-INDEPENDENT PROTEIN TRANSLOCASE PROTEIN TATC"/>
    <property type="match status" value="1"/>
</dbReference>
<dbReference type="NCBIfam" id="TIGR00945">
    <property type="entry name" value="tatC"/>
    <property type="match status" value="1"/>
</dbReference>
<dbReference type="Pfam" id="PF00902">
    <property type="entry name" value="TatC"/>
    <property type="match status" value="1"/>
</dbReference>
<keyword evidence="4 6" id="KW-1133">Transmembrane helix</keyword>
<dbReference type="GO" id="GO:0033281">
    <property type="term" value="C:TAT protein transport complex"/>
    <property type="evidence" value="ECO:0007669"/>
    <property type="project" value="TreeGrafter"/>
</dbReference>
<evidence type="ECO:0000256" key="6">
    <source>
        <dbReference type="SAM" id="Phobius"/>
    </source>
</evidence>
<feature type="transmembrane region" description="Helical" evidence="6">
    <location>
        <begin position="113"/>
        <end position="143"/>
    </location>
</feature>
<dbReference type="RefSeq" id="YP_003359243.1">
    <property type="nucleotide sequence ID" value="NC_013703.1"/>
</dbReference>
<dbReference type="GO" id="GO:0009977">
    <property type="term" value="F:proton motive force dependent protein transmembrane transporter activity"/>
    <property type="evidence" value="ECO:0007669"/>
    <property type="project" value="TreeGrafter"/>
</dbReference>
<feature type="transmembrane region" description="Helical" evidence="6">
    <location>
        <begin position="163"/>
        <end position="187"/>
    </location>
</feature>
<evidence type="ECO:0000256" key="5">
    <source>
        <dbReference type="ARBA" id="ARBA00023136"/>
    </source>
</evidence>
<comment type="subcellular location">
    <subcellularLocation>
        <location evidence="1">Membrane</location>
        <topology evidence="1">Multi-pass membrane protein</topology>
    </subcellularLocation>
</comment>
<dbReference type="InterPro" id="IPR002033">
    <property type="entry name" value="TatC"/>
</dbReference>
<organism evidence="7">
    <name type="scientific">Cryptomonas paramaecium</name>
    <dbReference type="NCBI Taxonomy" id="2898"/>
    <lineage>
        <taxon>Eukaryota</taxon>
        <taxon>Cryptophyceae</taxon>
        <taxon>Cryptomonadales</taxon>
        <taxon>Cryptomonadaceae</taxon>
        <taxon>Cryptomonas</taxon>
    </lineage>
</organism>
<evidence type="ECO:0000256" key="3">
    <source>
        <dbReference type="ARBA" id="ARBA00022692"/>
    </source>
</evidence>
<dbReference type="AlphaFoldDB" id="D2IS87"/>
<keyword evidence="3 6" id="KW-0812">Transmembrane</keyword>
<evidence type="ECO:0000313" key="7">
    <source>
        <dbReference type="EMBL" id="ACT46779.1"/>
    </source>
</evidence>
<feature type="transmembrane region" description="Helical" evidence="6">
    <location>
        <begin position="31"/>
        <end position="56"/>
    </location>
</feature>
<dbReference type="GeneID" id="8715189"/>
<protein>
    <submittedName>
        <fullName evidence="7">Sec-independent translocase component C</fullName>
    </submittedName>
</protein>
<dbReference type="PRINTS" id="PR01840">
    <property type="entry name" value="TATCFAMILY"/>
</dbReference>
<dbReference type="PANTHER" id="PTHR30371:SF0">
    <property type="entry name" value="SEC-INDEPENDENT PROTEIN TRANSLOCASE PROTEIN TATC, CHLOROPLASTIC-RELATED"/>
    <property type="match status" value="1"/>
</dbReference>
<reference evidence="7" key="1">
    <citation type="journal article" date="2009" name="Genome Biol. Evol.">
        <title>The complete plastid genome sequence of the secondarily nonphotosynthetic alga Cryptomonas paramecium: reduction, compaction, and accelerated evolutionary rate.</title>
        <authorList>
            <person name="Donaher N."/>
            <person name="Tanifuji G."/>
            <person name="Onodera N.T."/>
            <person name="Malfatti S.A."/>
            <person name="Chain P.S."/>
            <person name="Hara Y."/>
            <person name="Archibald J.M."/>
        </authorList>
    </citation>
    <scope>NUCLEOTIDE SEQUENCE</scope>
    <source>
        <strain evidence="7">CCAP977/2a</strain>
    </source>
</reference>
<evidence type="ECO:0000256" key="2">
    <source>
        <dbReference type="ARBA" id="ARBA00008882"/>
    </source>
</evidence>
<sequence>MERNFSYLLDIRQNDAQMNLRSHCVEFRQRLFWTLSVLFLFFIGCICNSSLFVILLQSLSPGIKFLQFAPGECLLTSLKICLYVGVMLVVPCVVHQTVVFISPGMAKFQQRAAIFFAFSVLVLFVSGILFGFFVLVPTAMIFFANYGLGVVEPLWSFDKYSGFIFVTLLNSGLVFQLPVFQMVFSTFHVFSSLQMILKWRWFFFLSVVASGVLTPSVDPITQILMSFVVIFLYGLGVCVVLFTEEISIVKVPRLSM</sequence>
<dbReference type="HAMAP" id="MF_00902">
    <property type="entry name" value="TatC"/>
    <property type="match status" value="1"/>
</dbReference>
<proteinExistence type="inferred from homology"/>
<evidence type="ECO:0000256" key="4">
    <source>
        <dbReference type="ARBA" id="ARBA00022989"/>
    </source>
</evidence>
<gene>
    <name evidence="7" type="primary">tatC</name>
    <name evidence="7" type="ORF">CRPAC_p027</name>
</gene>
<feature type="transmembrane region" description="Helical" evidence="6">
    <location>
        <begin position="199"/>
        <end position="217"/>
    </location>
</feature>
<dbReference type="GO" id="GO:0043953">
    <property type="term" value="P:protein transport by the Tat complex"/>
    <property type="evidence" value="ECO:0007669"/>
    <property type="project" value="TreeGrafter"/>
</dbReference>
<geneLocation type="plastid" evidence="7"/>
<comment type="similarity">
    <text evidence="2">Belongs to the TatC family.</text>
</comment>
<keyword evidence="7" id="KW-0934">Plastid</keyword>
<accession>D2IS87</accession>
<name>D2IS87_9CRYP</name>